<dbReference type="RefSeq" id="XP_016604160.1">
    <property type="nucleotide sequence ID" value="XM_016756659.1"/>
</dbReference>
<keyword evidence="2" id="KW-0812">Transmembrane</keyword>
<evidence type="ECO:0000256" key="1">
    <source>
        <dbReference type="SAM" id="MobiDB-lite"/>
    </source>
</evidence>
<evidence type="ECO:0000313" key="4">
    <source>
        <dbReference type="Proteomes" id="UP000053201"/>
    </source>
</evidence>
<evidence type="ECO:0000256" key="2">
    <source>
        <dbReference type="SAM" id="Phobius"/>
    </source>
</evidence>
<feature type="transmembrane region" description="Helical" evidence="2">
    <location>
        <begin position="44"/>
        <end position="69"/>
    </location>
</feature>
<dbReference type="Proteomes" id="UP000053201">
    <property type="component" value="Unassembled WGS sequence"/>
</dbReference>
<dbReference type="EMBL" id="KQ257471">
    <property type="protein sequence ID" value="KNC96120.1"/>
    <property type="molecule type" value="Genomic_DNA"/>
</dbReference>
<feature type="compositionally biased region" description="Polar residues" evidence="1">
    <location>
        <begin position="176"/>
        <end position="201"/>
    </location>
</feature>
<dbReference type="VEuPathDB" id="FungiDB:SPPG_08508"/>
<organism evidence="3 4">
    <name type="scientific">Spizellomyces punctatus (strain DAOM BR117)</name>
    <dbReference type="NCBI Taxonomy" id="645134"/>
    <lineage>
        <taxon>Eukaryota</taxon>
        <taxon>Fungi</taxon>
        <taxon>Fungi incertae sedis</taxon>
        <taxon>Chytridiomycota</taxon>
        <taxon>Chytridiomycota incertae sedis</taxon>
        <taxon>Chytridiomycetes</taxon>
        <taxon>Spizellomycetales</taxon>
        <taxon>Spizellomycetaceae</taxon>
        <taxon>Spizellomyces</taxon>
    </lineage>
</organism>
<keyword evidence="2" id="KW-0472">Membrane</keyword>
<dbReference type="OrthoDB" id="10405254at2759"/>
<feature type="compositionally biased region" description="Polar residues" evidence="1">
    <location>
        <begin position="226"/>
        <end position="235"/>
    </location>
</feature>
<keyword evidence="4" id="KW-1185">Reference proteome</keyword>
<proteinExistence type="predicted"/>
<feature type="region of interest" description="Disordered" evidence="1">
    <location>
        <begin position="161"/>
        <end position="206"/>
    </location>
</feature>
<dbReference type="InParanoid" id="A0A0L0H3S5"/>
<accession>A0A0L0H3S5</accession>
<feature type="compositionally biased region" description="Basic and acidic residues" evidence="1">
    <location>
        <begin position="237"/>
        <end position="253"/>
    </location>
</feature>
<protein>
    <submittedName>
        <fullName evidence="3">Uncharacterized protein</fullName>
    </submittedName>
</protein>
<feature type="region of interest" description="Disordered" evidence="1">
    <location>
        <begin position="226"/>
        <end position="253"/>
    </location>
</feature>
<evidence type="ECO:0000313" key="3">
    <source>
        <dbReference type="EMBL" id="KNC96120.1"/>
    </source>
</evidence>
<name>A0A0L0H3S5_SPIPD</name>
<dbReference type="AlphaFoldDB" id="A0A0L0H3S5"/>
<feature type="compositionally biased region" description="Basic and acidic residues" evidence="1">
    <location>
        <begin position="166"/>
        <end position="175"/>
    </location>
</feature>
<reference evidence="3 4" key="1">
    <citation type="submission" date="2009-08" db="EMBL/GenBank/DDBJ databases">
        <title>The Genome Sequence of Spizellomyces punctatus strain DAOM BR117.</title>
        <authorList>
            <consortium name="The Broad Institute Genome Sequencing Platform"/>
            <person name="Russ C."/>
            <person name="Cuomo C."/>
            <person name="Shea T."/>
            <person name="Young S.K."/>
            <person name="Zeng Q."/>
            <person name="Koehrsen M."/>
            <person name="Haas B."/>
            <person name="Borodovsky M."/>
            <person name="Guigo R."/>
            <person name="Alvarado L."/>
            <person name="Berlin A."/>
            <person name="Bochicchio J."/>
            <person name="Borenstein D."/>
            <person name="Chapman S."/>
            <person name="Chen Z."/>
            <person name="Engels R."/>
            <person name="Freedman E."/>
            <person name="Gellesch M."/>
            <person name="Goldberg J."/>
            <person name="Griggs A."/>
            <person name="Gujja S."/>
            <person name="Heiman D."/>
            <person name="Hepburn T."/>
            <person name="Howarth C."/>
            <person name="Jen D."/>
            <person name="Larson L."/>
            <person name="Lewis B."/>
            <person name="Mehta T."/>
            <person name="Park D."/>
            <person name="Pearson M."/>
            <person name="Roberts A."/>
            <person name="Saif S."/>
            <person name="Shenoy N."/>
            <person name="Sisk P."/>
            <person name="Stolte C."/>
            <person name="Sykes S."/>
            <person name="Thomson T."/>
            <person name="Walk T."/>
            <person name="White J."/>
            <person name="Yandava C."/>
            <person name="Burger G."/>
            <person name="Gray M.W."/>
            <person name="Holland P.W.H."/>
            <person name="King N."/>
            <person name="Lang F.B.F."/>
            <person name="Roger A.J."/>
            <person name="Ruiz-Trillo I."/>
            <person name="Lander E."/>
            <person name="Nusbaum C."/>
        </authorList>
    </citation>
    <scope>NUCLEOTIDE SEQUENCE [LARGE SCALE GENOMIC DNA]</scope>
    <source>
        <strain evidence="3 4">DAOM BR117</strain>
    </source>
</reference>
<dbReference type="GeneID" id="27691667"/>
<gene>
    <name evidence="3" type="ORF">SPPG_08508</name>
</gene>
<sequence length="253" mass="27771">MDFTPEHFRMSGDLSKPVLKSREVSTNQNGAVFTTNYSSGKVGALALFGIIAAAGVALVIGFFIGRRFYRHLSRKRRLRKLGLNAPPEMTLTPATPLTRSMASLRWILPKQKKDANRLSVVIVKRSQVIEVGVIGADDEDRVAMGSLEDLNAGCPMHNLPGVGAENTHENHENHDTTGGSTSLPDDFANSSHLNPEVSSQPEPEYPPPVYIDVNLPPMILEFQFESPRSSHSIQSVEARDSGKVLDGLEWKKD</sequence>
<keyword evidence="2" id="KW-1133">Transmembrane helix</keyword>